<evidence type="ECO:0000256" key="19">
    <source>
        <dbReference type="PIRSR" id="PIRSR605150-1"/>
    </source>
</evidence>
<feature type="binding site" evidence="21">
    <location>
        <position position="514"/>
    </location>
    <ligand>
        <name>Mn(2+)</name>
        <dbReference type="ChEBI" id="CHEBI:29035"/>
    </ligand>
</feature>
<evidence type="ECO:0000256" key="3">
    <source>
        <dbReference type="ARBA" id="ARBA00004768"/>
    </source>
</evidence>
<dbReference type="EMBL" id="JARAOO010000009">
    <property type="protein sequence ID" value="KAJ7956955.1"/>
    <property type="molecule type" value="Genomic_DNA"/>
</dbReference>
<dbReference type="GO" id="GO:0008270">
    <property type="term" value="F:zinc ion binding"/>
    <property type="evidence" value="ECO:0007669"/>
    <property type="project" value="UniProtKB-KW"/>
</dbReference>
<evidence type="ECO:0000256" key="2">
    <source>
        <dbReference type="ARBA" id="ARBA00004651"/>
    </source>
</evidence>
<evidence type="ECO:0000256" key="23">
    <source>
        <dbReference type="RuleBase" id="RU361116"/>
    </source>
</evidence>
<evidence type="ECO:0000313" key="26">
    <source>
        <dbReference type="Proteomes" id="UP001163823"/>
    </source>
</evidence>
<evidence type="ECO:0000256" key="4">
    <source>
        <dbReference type="ARBA" id="ARBA00007548"/>
    </source>
</evidence>
<feature type="active site" evidence="19">
    <location>
        <position position="372"/>
    </location>
</feature>
<feature type="binding site" evidence="20">
    <location>
        <position position="342"/>
    </location>
    <ligand>
        <name>UDP-alpha-D-glucose</name>
        <dbReference type="ChEBI" id="CHEBI:58885"/>
    </ligand>
</feature>
<feature type="transmembrane region" description="Helical" evidence="23">
    <location>
        <begin position="906"/>
        <end position="928"/>
    </location>
</feature>
<sequence>MHTGGRLVAGSHNRNEFVLINADETGRIKSVKELSGQICQICGDEIEITVEGELFVACNECAFPVCRPCYEYERREGNQACPQCKTRYKRIKGCPRVEGDEDEDDIDDLDNEFDYDALGHQQVPEAMLSGRLNFGSGIPAQVKQEASPLNSGIPLLTYGEEDSEICSDHHALIVPPSMGHGNRNHPMPIPYPATPLQPRPMVPKKDIAVYGYGSVAWKDRMEEWKKRQNDKLQVVKHEGDNDGIFDGNELDDSDLPMMDEGRQPLSRKLPLPSSKINPYRLIILLRLVILGIFFHYRILHPVKDAYERETYLDRLSLRYEKEGKPSELASVDIFVSTVDPTKEPPLITANTVLSILAVDYPIDKVACYVSDDGAAMLTFEALSETSEFARKWVPFCKKFNIEPRAPEWYFNQNIDYLKNKVHPAFVRERRAMKREYEEFKVRINGLVAMAQKVPEEGWTMQDGTPWPGNNVRDHPGMIQVFLGHDGVRDIEGNELPRLVYVSREKRPGFEHHKKAGAMNALVRASAIISNAPYLLNVDCDHYINNSRALREAMCFMMDPTSGKKVCYVQFPQRFDGIDRHDRYSNRNVVFFDINMKGLDGLQGPIYVGTGCVFRRLALYGYDAPSKKKAPSKTCNCWPKWCCLCCGSRKKKNAKTKEKKKSKHREASKQIHALENIEEGIGESKNNKSSNMSQMKLEKRFGQSPVFIASSLLENGGVPQDVSPASLLKEAIQVISCGYEDKTLWGKEVGWIYGSVTEDILTGFKMHCHGWRSVYCIPKRPAFKGSAPINLSDRLHQVLRWALGSVEIFLSRHCPIWYGYGGGLKWLERFSYINSVVYPWTSIPLLVYCTLPAICLLTGEFIVPEISNYASLVFMALFISIAATGILEMQWGGVGIDDWWRNEQFWVIGGVSSHLFALFQGLLKVLAGVSTNFTVTSKAADDGAFSELYIFKWTSLLIPPTTLLIINIIGVIVGISDAINNGYDSWGPLFGRLFFAFWVIMHLYPFLKGLLGKQDRMPTIILVWSILLSSILTLLWVRINPFVSKDGPVLEVCGLNCDES</sequence>
<evidence type="ECO:0000256" key="10">
    <source>
        <dbReference type="ARBA" id="ARBA00022771"/>
    </source>
</evidence>
<evidence type="ECO:0000259" key="24">
    <source>
        <dbReference type="PROSITE" id="PS50089"/>
    </source>
</evidence>
<dbReference type="PANTHER" id="PTHR13301">
    <property type="entry name" value="X-BOX TRANSCRIPTION FACTOR-RELATED"/>
    <property type="match status" value="1"/>
</dbReference>
<evidence type="ECO:0000256" key="18">
    <source>
        <dbReference type="ARBA" id="ARBA00048682"/>
    </source>
</evidence>
<feature type="transmembrane region" description="Helical" evidence="23">
    <location>
        <begin position="868"/>
        <end position="886"/>
    </location>
</feature>
<evidence type="ECO:0000313" key="25">
    <source>
        <dbReference type="EMBL" id="KAJ7956955.1"/>
    </source>
</evidence>
<evidence type="ECO:0000256" key="14">
    <source>
        <dbReference type="ARBA" id="ARBA00022990"/>
    </source>
</evidence>
<dbReference type="Pfam" id="PF14569">
    <property type="entry name" value="zf-UDP"/>
    <property type="match status" value="1"/>
</dbReference>
<evidence type="ECO:0000256" key="12">
    <source>
        <dbReference type="ARBA" id="ARBA00022916"/>
    </source>
</evidence>
<evidence type="ECO:0000256" key="8">
    <source>
        <dbReference type="ARBA" id="ARBA00022692"/>
    </source>
</evidence>
<proteinExistence type="inferred from homology"/>
<feature type="domain" description="RING-type" evidence="24">
    <location>
        <begin position="39"/>
        <end position="85"/>
    </location>
</feature>
<accession>A0AAD7PJE4</accession>
<comment type="cofactor">
    <cofactor evidence="1">
        <name>Mn(2+)</name>
        <dbReference type="ChEBI" id="CHEBI:29035"/>
    </cofactor>
</comment>
<feature type="binding site" evidence="20">
    <location>
        <position position="343"/>
    </location>
    <ligand>
        <name>UDP-alpha-D-glucose</name>
        <dbReference type="ChEBI" id="CHEBI:58885"/>
    </ligand>
</feature>
<comment type="catalytic activity">
    <reaction evidence="18 23">
        <text>[(1-&gt;4)-beta-D-glucosyl](n) + UDP-alpha-D-glucose = [(1-&gt;4)-beta-D-glucosyl](n+1) + UDP + H(+)</text>
        <dbReference type="Rhea" id="RHEA:19929"/>
        <dbReference type="Rhea" id="RHEA-COMP:10033"/>
        <dbReference type="Rhea" id="RHEA-COMP:10034"/>
        <dbReference type="ChEBI" id="CHEBI:15378"/>
        <dbReference type="ChEBI" id="CHEBI:18246"/>
        <dbReference type="ChEBI" id="CHEBI:58223"/>
        <dbReference type="ChEBI" id="CHEBI:58885"/>
        <dbReference type="EC" id="2.4.1.12"/>
    </reaction>
</comment>
<dbReference type="Pfam" id="PF03552">
    <property type="entry name" value="Cellulose_synt"/>
    <property type="match status" value="1"/>
</dbReference>
<dbReference type="Gene3D" id="3.90.550.10">
    <property type="entry name" value="Spore Coat Polysaccharide Biosynthesis Protein SpsA, Chain A"/>
    <property type="match status" value="1"/>
</dbReference>
<evidence type="ECO:0000256" key="13">
    <source>
        <dbReference type="ARBA" id="ARBA00022989"/>
    </source>
</evidence>
<dbReference type="SUPFAM" id="SSF53448">
    <property type="entry name" value="Nucleotide-diphospho-sugar transferases"/>
    <property type="match status" value="1"/>
</dbReference>
<dbReference type="AlphaFoldDB" id="A0AAD7PJE4"/>
<name>A0AAD7PJE4_QUISA</name>
<keyword evidence="14" id="KW-0007">Acetylation</keyword>
<keyword evidence="15 23" id="KW-0472">Membrane</keyword>
<reference evidence="25" key="1">
    <citation type="journal article" date="2023" name="Science">
        <title>Elucidation of the pathway for biosynthesis of saponin adjuvants from the soapbark tree.</title>
        <authorList>
            <person name="Reed J."/>
            <person name="Orme A."/>
            <person name="El-Demerdash A."/>
            <person name="Owen C."/>
            <person name="Martin L.B.B."/>
            <person name="Misra R.C."/>
            <person name="Kikuchi S."/>
            <person name="Rejzek M."/>
            <person name="Martin A.C."/>
            <person name="Harkess A."/>
            <person name="Leebens-Mack J."/>
            <person name="Louveau T."/>
            <person name="Stephenson M.J."/>
            <person name="Osbourn A."/>
        </authorList>
    </citation>
    <scope>NUCLEOTIDE SEQUENCE</scope>
    <source>
        <strain evidence="25">S10</strain>
    </source>
</reference>
<keyword evidence="9 23" id="KW-0479">Metal-binding</keyword>
<comment type="caution">
    <text evidence="23">Lacks conserved residue(s) required for the propagation of feature annotation.</text>
</comment>
<keyword evidence="16" id="KW-0464">Manganese</keyword>
<dbReference type="PROSITE" id="PS50089">
    <property type="entry name" value="ZF_RING_2"/>
    <property type="match status" value="1"/>
</dbReference>
<keyword evidence="8 23" id="KW-0812">Transmembrane</keyword>
<keyword evidence="12 23" id="KW-0135">Cellulose biosynthesis</keyword>
<protein>
    <recommendedName>
        <fullName evidence="23">Cellulose synthase</fullName>
        <ecNumber evidence="23">2.4.1.12</ecNumber>
    </recommendedName>
</protein>
<dbReference type="InterPro" id="IPR013083">
    <property type="entry name" value="Znf_RING/FYVE/PHD"/>
</dbReference>
<feature type="binding site" evidence="21">
    <location>
        <position position="538"/>
    </location>
    <ligand>
        <name>Mn(2+)</name>
        <dbReference type="ChEBI" id="CHEBI:29035"/>
    </ligand>
</feature>
<evidence type="ECO:0000256" key="20">
    <source>
        <dbReference type="PIRSR" id="PIRSR605150-2"/>
    </source>
</evidence>
<dbReference type="KEGG" id="qsa:O6P43_023318"/>
<dbReference type="FunFam" id="3.90.550.10:FF:000009">
    <property type="entry name" value="Cellulose synthase"/>
    <property type="match status" value="1"/>
</dbReference>
<keyword evidence="11 23" id="KW-0862">Zinc</keyword>
<dbReference type="InterPro" id="IPR027934">
    <property type="entry name" value="CES_Znf_RING"/>
</dbReference>
<evidence type="ECO:0000256" key="9">
    <source>
        <dbReference type="ARBA" id="ARBA00022723"/>
    </source>
</evidence>
<evidence type="ECO:0000256" key="5">
    <source>
        <dbReference type="ARBA" id="ARBA00022475"/>
    </source>
</evidence>
<gene>
    <name evidence="25" type="ORF">O6P43_023318</name>
</gene>
<keyword evidence="5 23" id="KW-1003">Cell membrane</keyword>
<dbReference type="CDD" id="cd16617">
    <property type="entry name" value="mRING-HC-C4C4_CesA"/>
    <property type="match status" value="1"/>
</dbReference>
<keyword evidence="13 23" id="KW-1133">Transmembrane helix</keyword>
<comment type="similarity">
    <text evidence="4 23">Belongs to the glycosyltransferase 2 family. Plant cellulose synthase subfamily.</text>
</comment>
<comment type="pathway">
    <text evidence="3 23">Glycan metabolism; plant cellulose biosynthesis.</text>
</comment>
<evidence type="ECO:0000256" key="16">
    <source>
        <dbReference type="ARBA" id="ARBA00023211"/>
    </source>
</evidence>
<keyword evidence="6 23" id="KW-0328">Glycosyltransferase</keyword>
<organism evidence="25 26">
    <name type="scientific">Quillaja saponaria</name>
    <name type="common">Soap bark tree</name>
    <dbReference type="NCBI Taxonomy" id="32244"/>
    <lineage>
        <taxon>Eukaryota</taxon>
        <taxon>Viridiplantae</taxon>
        <taxon>Streptophyta</taxon>
        <taxon>Embryophyta</taxon>
        <taxon>Tracheophyta</taxon>
        <taxon>Spermatophyta</taxon>
        <taxon>Magnoliopsida</taxon>
        <taxon>eudicotyledons</taxon>
        <taxon>Gunneridae</taxon>
        <taxon>Pentapetalae</taxon>
        <taxon>rosids</taxon>
        <taxon>fabids</taxon>
        <taxon>Fabales</taxon>
        <taxon>Quillajaceae</taxon>
        <taxon>Quillaja</taxon>
    </lineage>
</organism>
<feature type="binding site" evidence="20">
    <location>
        <position position="513"/>
    </location>
    <ligand>
        <name>UDP-alpha-D-glucose</name>
        <dbReference type="ChEBI" id="CHEBI:58885"/>
    </ligand>
</feature>
<evidence type="ECO:0000256" key="7">
    <source>
        <dbReference type="ARBA" id="ARBA00022679"/>
    </source>
</evidence>
<feature type="binding site" evidence="20">
    <location>
        <position position="372"/>
    </location>
    <ligand>
        <name>UDP-alpha-D-glucose</name>
        <dbReference type="ChEBI" id="CHEBI:58885"/>
    </ligand>
</feature>
<comment type="cofactor">
    <cofactor evidence="23">
        <name>Zn(2+)</name>
        <dbReference type="ChEBI" id="CHEBI:29105"/>
    </cofactor>
    <text evidence="23">Binds 2 Zn(2+) ions per subunit.</text>
</comment>
<evidence type="ECO:0000256" key="22">
    <source>
        <dbReference type="PROSITE-ProRule" id="PRU00175"/>
    </source>
</evidence>
<dbReference type="Gene3D" id="3.30.40.10">
    <property type="entry name" value="Zinc/RING finger domain, C3HC4 (zinc finger)"/>
    <property type="match status" value="1"/>
</dbReference>
<feature type="transmembrane region" description="Helical" evidence="23">
    <location>
        <begin position="986"/>
        <end position="1006"/>
    </location>
</feature>
<dbReference type="InterPro" id="IPR001841">
    <property type="entry name" value="Znf_RING"/>
</dbReference>
<feature type="transmembrane region" description="Helical" evidence="23">
    <location>
        <begin position="949"/>
        <end position="974"/>
    </location>
</feature>
<evidence type="ECO:0000256" key="6">
    <source>
        <dbReference type="ARBA" id="ARBA00022676"/>
    </source>
</evidence>
<dbReference type="GO" id="GO:0005886">
    <property type="term" value="C:plasma membrane"/>
    <property type="evidence" value="ECO:0007669"/>
    <property type="project" value="UniProtKB-SubCell"/>
</dbReference>
<feature type="transmembrane region" description="Helical" evidence="23">
    <location>
        <begin position="837"/>
        <end position="856"/>
    </location>
</feature>
<dbReference type="GO" id="GO:0016760">
    <property type="term" value="F:cellulose synthase (UDP-forming) activity"/>
    <property type="evidence" value="ECO:0007669"/>
    <property type="project" value="UniProtKB-EC"/>
</dbReference>
<feature type="binding site" evidence="20">
    <location>
        <position position="336"/>
    </location>
    <ligand>
        <name>UDP-alpha-D-glucose</name>
        <dbReference type="ChEBI" id="CHEBI:58885"/>
    </ligand>
</feature>
<comment type="caution">
    <text evidence="25">The sequence shown here is derived from an EMBL/GenBank/DDBJ whole genome shotgun (WGS) entry which is preliminary data.</text>
</comment>
<dbReference type="Proteomes" id="UP001163823">
    <property type="component" value="Chromosome 9"/>
</dbReference>
<evidence type="ECO:0000256" key="11">
    <source>
        <dbReference type="ARBA" id="ARBA00022833"/>
    </source>
</evidence>
<dbReference type="SUPFAM" id="SSF57850">
    <property type="entry name" value="RING/U-box"/>
    <property type="match status" value="1"/>
</dbReference>
<feature type="transmembrane region" description="Helical" evidence="23">
    <location>
        <begin position="1018"/>
        <end position="1038"/>
    </location>
</feature>
<dbReference type="GO" id="GO:0071555">
    <property type="term" value="P:cell wall organization"/>
    <property type="evidence" value="ECO:0007669"/>
    <property type="project" value="UniProtKB-KW"/>
</dbReference>
<dbReference type="InterPro" id="IPR005150">
    <property type="entry name" value="Cellulose_synth"/>
</dbReference>
<evidence type="ECO:0000256" key="15">
    <source>
        <dbReference type="ARBA" id="ARBA00023136"/>
    </source>
</evidence>
<dbReference type="EC" id="2.4.1.12" evidence="23"/>
<dbReference type="FunFam" id="3.30.40.10:FF:000031">
    <property type="entry name" value="Cellulose synthase"/>
    <property type="match status" value="1"/>
</dbReference>
<keyword evidence="26" id="KW-1185">Reference proteome</keyword>
<keyword evidence="10 22" id="KW-0863">Zinc-finger</keyword>
<keyword evidence="7 23" id="KW-0808">Transferase</keyword>
<dbReference type="GO" id="GO:0030244">
    <property type="term" value="P:cellulose biosynthetic process"/>
    <property type="evidence" value="ECO:0007669"/>
    <property type="project" value="UniProtKB-KW"/>
</dbReference>
<feature type="active site" evidence="19">
    <location>
        <position position="758"/>
    </location>
</feature>
<keyword evidence="17 23" id="KW-0961">Cell wall biogenesis/degradation</keyword>
<comment type="subcellular location">
    <subcellularLocation>
        <location evidence="2 23">Cell membrane</location>
        <topology evidence="2 23">Multi-pass membrane protein</topology>
    </subcellularLocation>
</comment>
<evidence type="ECO:0000256" key="21">
    <source>
        <dbReference type="PIRSR" id="PIRSR605150-3"/>
    </source>
</evidence>
<evidence type="ECO:0000256" key="17">
    <source>
        <dbReference type="ARBA" id="ARBA00023316"/>
    </source>
</evidence>
<dbReference type="InterPro" id="IPR029044">
    <property type="entry name" value="Nucleotide-diphossugar_trans"/>
</dbReference>
<evidence type="ECO:0000256" key="1">
    <source>
        <dbReference type="ARBA" id="ARBA00001936"/>
    </source>
</evidence>